<organism evidence="1 2">
    <name type="scientific">Bos mutus</name>
    <name type="common">wild yak</name>
    <dbReference type="NCBI Taxonomy" id="72004"/>
    <lineage>
        <taxon>Eukaryota</taxon>
        <taxon>Metazoa</taxon>
        <taxon>Chordata</taxon>
        <taxon>Craniata</taxon>
        <taxon>Vertebrata</taxon>
        <taxon>Euteleostomi</taxon>
        <taxon>Mammalia</taxon>
        <taxon>Eutheria</taxon>
        <taxon>Laurasiatheria</taxon>
        <taxon>Artiodactyla</taxon>
        <taxon>Ruminantia</taxon>
        <taxon>Pecora</taxon>
        <taxon>Bovidae</taxon>
        <taxon>Bovinae</taxon>
        <taxon>Bos</taxon>
    </lineage>
</organism>
<dbReference type="Proteomes" id="UP000011080">
    <property type="component" value="Unassembled WGS sequence"/>
</dbReference>
<dbReference type="STRING" id="72004.ENSBMUP00000018829"/>
<reference evidence="1 2" key="1">
    <citation type="journal article" date="2012" name="Nat. Genet.">
        <title>The yak genome and adaptation to life at high altitude.</title>
        <authorList>
            <person name="Qiu Q."/>
            <person name="Zhang G."/>
            <person name="Ma T."/>
            <person name="Qian W."/>
            <person name="Wang J."/>
            <person name="Ye Z."/>
            <person name="Cao C."/>
            <person name="Hu Q."/>
            <person name="Kim J."/>
            <person name="Larkin D.M."/>
            <person name="Auvil L."/>
            <person name="Capitanu B."/>
            <person name="Ma J."/>
            <person name="Lewin H.A."/>
            <person name="Qian X."/>
            <person name="Lang Y."/>
            <person name="Zhou R."/>
            <person name="Wang L."/>
            <person name="Wang K."/>
            <person name="Xia J."/>
            <person name="Liao S."/>
            <person name="Pan S."/>
            <person name="Lu X."/>
            <person name="Hou H."/>
            <person name="Wang Y."/>
            <person name="Zang X."/>
            <person name="Yin Y."/>
            <person name="Ma H."/>
            <person name="Zhang J."/>
            <person name="Wang Z."/>
            <person name="Zhang Y."/>
            <person name="Zhang D."/>
            <person name="Yonezawa T."/>
            <person name="Hasegawa M."/>
            <person name="Zhong Y."/>
            <person name="Liu W."/>
            <person name="Zhang Y."/>
            <person name="Huang Z."/>
            <person name="Zhang S."/>
            <person name="Long R."/>
            <person name="Yang H."/>
            <person name="Wang J."/>
            <person name="Lenstra J.A."/>
            <person name="Cooper D.N."/>
            <person name="Wu Y."/>
            <person name="Wang J."/>
            <person name="Shi P."/>
            <person name="Wang J."/>
            <person name="Liu J."/>
        </authorList>
    </citation>
    <scope>NUCLEOTIDE SEQUENCE [LARGE SCALE GENOMIC DNA]</scope>
    <source>
        <strain evidence="2">yakQH1</strain>
    </source>
</reference>
<accession>L8IVY1</accession>
<proteinExistence type="predicted"/>
<evidence type="ECO:0000313" key="2">
    <source>
        <dbReference type="Proteomes" id="UP000011080"/>
    </source>
</evidence>
<protein>
    <recommendedName>
        <fullName evidence="3">Reverse transcriptase domain-containing protein</fullName>
    </recommendedName>
</protein>
<name>L8IVY1_9CETA</name>
<feature type="non-terminal residue" evidence="1">
    <location>
        <position position="238"/>
    </location>
</feature>
<evidence type="ECO:0000313" key="1">
    <source>
        <dbReference type="EMBL" id="ELR60158.1"/>
    </source>
</evidence>
<evidence type="ECO:0008006" key="3">
    <source>
        <dbReference type="Google" id="ProtNLM"/>
    </source>
</evidence>
<dbReference type="EMBL" id="JH880625">
    <property type="protein sequence ID" value="ELR60158.1"/>
    <property type="molecule type" value="Genomic_DNA"/>
</dbReference>
<dbReference type="AlphaFoldDB" id="L8IVY1"/>
<sequence length="238" mass="28192">MTILPNAIYRFNAIPIKLPMTFFTELEQKISQFIWKHKRPQIAKAVLRKKNGAGGINLLDFRLYYKAKIIRTVWYWDKTRNIDQRNKIESPEINPRTYGHPIFDKGGQNIQWGKDSLFNKWCWENWRAICRKLKLDPFLTPYTKINSRWIKDLNVRPKTIKTLEENLGNTIQDIGMGKDFMSKTPKAMETKAKIDKWGLIKLKSFCTAKETIIRVNRQPIEWEKIFAIYPSDRGLISR</sequence>
<gene>
    <name evidence="1" type="ORF">M91_08556</name>
</gene>
<dbReference type="PANTHER" id="PTHR19446">
    <property type="entry name" value="REVERSE TRANSCRIPTASES"/>
    <property type="match status" value="1"/>
</dbReference>